<evidence type="ECO:0000259" key="1">
    <source>
        <dbReference type="PROSITE" id="PS51186"/>
    </source>
</evidence>
<name>A0ABT9Q2T8_9HYPH</name>
<gene>
    <name evidence="2" type="ORF">J2T09_005078</name>
</gene>
<dbReference type="EMBL" id="JAUSRF010000024">
    <property type="protein sequence ID" value="MDP9840294.1"/>
    <property type="molecule type" value="Genomic_DNA"/>
</dbReference>
<organism evidence="2 3">
    <name type="scientific">Neorhizobium huautlense</name>
    <dbReference type="NCBI Taxonomy" id="67774"/>
    <lineage>
        <taxon>Bacteria</taxon>
        <taxon>Pseudomonadati</taxon>
        <taxon>Pseudomonadota</taxon>
        <taxon>Alphaproteobacteria</taxon>
        <taxon>Hyphomicrobiales</taxon>
        <taxon>Rhizobiaceae</taxon>
        <taxon>Rhizobium/Agrobacterium group</taxon>
        <taxon>Neorhizobium</taxon>
    </lineage>
</organism>
<proteinExistence type="predicted"/>
<reference evidence="2 3" key="1">
    <citation type="submission" date="2023-07" db="EMBL/GenBank/DDBJ databases">
        <title>Sorghum-associated microbial communities from plants grown in Nebraska, USA.</title>
        <authorList>
            <person name="Schachtman D."/>
        </authorList>
    </citation>
    <scope>NUCLEOTIDE SEQUENCE [LARGE SCALE GENOMIC DNA]</scope>
    <source>
        <strain evidence="2 3">DS1307</strain>
    </source>
</reference>
<dbReference type="RefSeq" id="WP_306839770.1">
    <property type="nucleotide sequence ID" value="NZ_JAUSRF010000024.1"/>
</dbReference>
<dbReference type="SUPFAM" id="SSF55729">
    <property type="entry name" value="Acyl-CoA N-acyltransferases (Nat)"/>
    <property type="match status" value="1"/>
</dbReference>
<dbReference type="InterPro" id="IPR000182">
    <property type="entry name" value="GNAT_dom"/>
</dbReference>
<dbReference type="Gene3D" id="3.40.630.30">
    <property type="match status" value="1"/>
</dbReference>
<protein>
    <submittedName>
        <fullName evidence="2">N-acetyltransferase YhbS</fullName>
    </submittedName>
</protein>
<dbReference type="Proteomes" id="UP001241472">
    <property type="component" value="Unassembled WGS sequence"/>
</dbReference>
<evidence type="ECO:0000313" key="2">
    <source>
        <dbReference type="EMBL" id="MDP9840294.1"/>
    </source>
</evidence>
<dbReference type="InterPro" id="IPR016181">
    <property type="entry name" value="Acyl_CoA_acyltransferase"/>
</dbReference>
<accession>A0ABT9Q2T8</accession>
<evidence type="ECO:0000313" key="3">
    <source>
        <dbReference type="Proteomes" id="UP001241472"/>
    </source>
</evidence>
<feature type="domain" description="N-acetyltransferase" evidence="1">
    <location>
        <begin position="6"/>
        <end position="163"/>
    </location>
</feature>
<keyword evidence="3" id="KW-1185">Reference proteome</keyword>
<dbReference type="PROSITE" id="PS51186">
    <property type="entry name" value="GNAT"/>
    <property type="match status" value="1"/>
</dbReference>
<comment type="caution">
    <text evidence="2">The sequence shown here is derived from an EMBL/GenBank/DDBJ whole genome shotgun (WGS) entry which is preliminary data.</text>
</comment>
<sequence length="376" mass="41678">MSGQQIIIRDFEAGDIEGVARMFQRTFRGHGGRRHAGDGQKISKTLVASIEQSFFRHPWNEPGLHSKVAVDEAGRVVGFIGVTPARLEFEGRSLLAAFAGSMMVDDPKANPLIGARLLRAFLAGPQDISLTETANHTALGMWQKLGHPLDPAYSLNWMRILRPASTALQLLEWRVPFARLLRPFGRIADRAIAVIRRPSFGGGEARRLTFRDVTAEEFGRAMLVLKDVFAMRPQWDAQSIDWLIAQSEQKRSFGYPEWRVAYGPDGRPQAAYVYFAKAGGIGWVLQALSLPARAGEMVEDIFGHAYNYGCASVRGAAHPWLTPALLSRKAVFMGRSFYVVHARDKAFLEPIKTGQALISGIAGERWMPLVGDTFDD</sequence>